<dbReference type="InterPro" id="IPR016035">
    <property type="entry name" value="Acyl_Trfase/lysoPLipase"/>
</dbReference>
<dbReference type="RefSeq" id="WP_075377357.1">
    <property type="nucleotide sequence ID" value="NZ_MSKJ01000025.1"/>
</dbReference>
<evidence type="ECO:0000256" key="2">
    <source>
        <dbReference type="PROSITE-ProRule" id="PRU01161"/>
    </source>
</evidence>
<accession>A0A1Q8V605</accession>
<feature type="active site" description="Proton acceptor" evidence="2">
    <location>
        <position position="205"/>
    </location>
</feature>
<keyword evidence="1 2" id="KW-0443">Lipid metabolism</keyword>
<dbReference type="Pfam" id="PF01734">
    <property type="entry name" value="Patatin"/>
    <property type="match status" value="1"/>
</dbReference>
<sequence>MSPRPVPVTDSVQRPVPVSDPVLRPVPVSDPSHRPAPVTHGPDDVALVFESGGMRGAYTAGLVRVMLEAGLSFPWVGGISAGCTNTCNFVSRDTWRTREAYLGLTTDPKAGGWGSFVTGKGYFNSEHIYLHTSAPDESIPFDWETFAASPATVRLGAFRCDTGQEVYWGLEDMPTMADLLVRARASSSMPVLMPMVEVDGAPYVDGAVGPTGGFAVDAARADGYDKMLVVMTRPEGYRKPPTRRHEIEILQRLYARYPALVQAVIDRPENYNRTVDELERLRSQGSVYLFRPERMPIANGELRYDRIVTAFEAGLVQARRELPAIEAFLAS</sequence>
<keyword evidence="2" id="KW-0378">Hydrolase</keyword>
<dbReference type="GO" id="GO:0016042">
    <property type="term" value="P:lipid catabolic process"/>
    <property type="evidence" value="ECO:0007669"/>
    <property type="project" value="UniProtKB-UniRule"/>
</dbReference>
<name>A0A1Q8V605_9ACTO</name>
<proteinExistence type="predicted"/>
<dbReference type="AlphaFoldDB" id="A0A1Q8V605"/>
<evidence type="ECO:0000259" key="4">
    <source>
        <dbReference type="PROSITE" id="PS51635"/>
    </source>
</evidence>
<dbReference type="InterPro" id="IPR037483">
    <property type="entry name" value="YjjU-like"/>
</dbReference>
<comment type="caution">
    <text evidence="5">The sequence shown here is derived from an EMBL/GenBank/DDBJ whole genome shotgun (WGS) entry which is preliminary data.</text>
</comment>
<dbReference type="GO" id="GO:0016787">
    <property type="term" value="F:hydrolase activity"/>
    <property type="evidence" value="ECO:0007669"/>
    <property type="project" value="UniProtKB-UniRule"/>
</dbReference>
<dbReference type="InterPro" id="IPR002641">
    <property type="entry name" value="PNPLA_dom"/>
</dbReference>
<evidence type="ECO:0000256" key="3">
    <source>
        <dbReference type="SAM" id="MobiDB-lite"/>
    </source>
</evidence>
<dbReference type="Pfam" id="PF19890">
    <property type="entry name" value="DUF6363"/>
    <property type="match status" value="1"/>
</dbReference>
<feature type="domain" description="PNPLA" evidence="4">
    <location>
        <begin position="47"/>
        <end position="220"/>
    </location>
</feature>
<feature type="short sequence motif" description="GXSXG" evidence="2">
    <location>
        <begin position="78"/>
        <end position="82"/>
    </location>
</feature>
<dbReference type="InterPro" id="IPR045943">
    <property type="entry name" value="DUF6363"/>
</dbReference>
<dbReference type="SUPFAM" id="SSF52151">
    <property type="entry name" value="FabD/lysophospholipase-like"/>
    <property type="match status" value="1"/>
</dbReference>
<comment type="caution">
    <text evidence="2">Lacks conserved residue(s) required for the propagation of feature annotation.</text>
</comment>
<dbReference type="Proteomes" id="UP000186857">
    <property type="component" value="Unassembled WGS sequence"/>
</dbReference>
<gene>
    <name evidence="5" type="ORF">BKH29_10465</name>
</gene>
<keyword evidence="2" id="KW-0442">Lipid degradation</keyword>
<dbReference type="OrthoDB" id="9802424at2"/>
<dbReference type="CDD" id="cd07208">
    <property type="entry name" value="Pat_hypo_Ecoli_yjju_like"/>
    <property type="match status" value="1"/>
</dbReference>
<feature type="active site" description="Nucleophile" evidence="2">
    <location>
        <position position="80"/>
    </location>
</feature>
<feature type="region of interest" description="Disordered" evidence="3">
    <location>
        <begin position="1"/>
        <end position="42"/>
    </location>
</feature>
<dbReference type="EMBL" id="MSKJ01000025">
    <property type="protein sequence ID" value="OLO43509.1"/>
    <property type="molecule type" value="Genomic_DNA"/>
</dbReference>
<organism evidence="5 6">
    <name type="scientific">Actinomyces oris</name>
    <dbReference type="NCBI Taxonomy" id="544580"/>
    <lineage>
        <taxon>Bacteria</taxon>
        <taxon>Bacillati</taxon>
        <taxon>Actinomycetota</taxon>
        <taxon>Actinomycetes</taxon>
        <taxon>Actinomycetales</taxon>
        <taxon>Actinomycetaceae</taxon>
        <taxon>Actinomyces</taxon>
    </lineage>
</organism>
<dbReference type="Gene3D" id="3.40.1090.10">
    <property type="entry name" value="Cytosolic phospholipase A2 catalytic domain"/>
    <property type="match status" value="2"/>
</dbReference>
<protein>
    <submittedName>
        <fullName evidence="5">Patatin family protein</fullName>
    </submittedName>
</protein>
<dbReference type="PROSITE" id="PS51635">
    <property type="entry name" value="PNPLA"/>
    <property type="match status" value="1"/>
</dbReference>
<evidence type="ECO:0000313" key="6">
    <source>
        <dbReference type="Proteomes" id="UP000186857"/>
    </source>
</evidence>
<feature type="short sequence motif" description="DGA/G" evidence="2">
    <location>
        <begin position="205"/>
        <end position="207"/>
    </location>
</feature>
<evidence type="ECO:0000313" key="5">
    <source>
        <dbReference type="EMBL" id="OLO43509.1"/>
    </source>
</evidence>
<evidence type="ECO:0000256" key="1">
    <source>
        <dbReference type="ARBA" id="ARBA00023098"/>
    </source>
</evidence>
<reference evidence="5 6" key="1">
    <citation type="submission" date="2016-12" db="EMBL/GenBank/DDBJ databases">
        <title>Genomic Comparison of strains in the 'Actinomyces naeslundii' Group.</title>
        <authorList>
            <person name="Mughal S.R."/>
            <person name="Do T."/>
            <person name="Gilbert S.C."/>
            <person name="Witherden E.A."/>
            <person name="Didelot X."/>
            <person name="Beighton D."/>
        </authorList>
    </citation>
    <scope>NUCLEOTIDE SEQUENCE [LARGE SCALE GENOMIC DNA]</scope>
    <source>
        <strain evidence="5 6">CCUG 33920</strain>
    </source>
</reference>